<comment type="function">
    <text evidence="6">Part of an energy-coupled inorganic carbon pump.</text>
</comment>
<feature type="binding site" evidence="6">
    <location>
        <position position="340"/>
    </location>
    <ligand>
        <name>Zn(2+)</name>
        <dbReference type="ChEBI" id="CHEBI:29105"/>
    </ligand>
</feature>
<dbReference type="InterPro" id="IPR018752">
    <property type="entry name" value="DabA"/>
</dbReference>
<keyword evidence="3 6" id="KW-0479">Metal-binding</keyword>
<comment type="similarity">
    <text evidence="6">Belongs to the inorganic carbon transporter (TC 9.A.2) DabA family.</text>
</comment>
<sequence length="815" mass="89940">MTLPAMATAAVQPLSGDWQERLRSVCPRIAPVWPLDQWIAVNPFWGLKHLPAPTADRLLRQRGGFSILMPPAFYKEAWDGGRIRRGDLEQALRERESTEDPDALVRWLSLAPPVDVGGCAASVLETYAPVREGEPVINVVRDQIAETCAAFFDGRQAGWSMSRDTDCLYRFWLESSRNSLLLDTATGVGGARNCLRSMPEDPAAAIRQAVSTLNLNGETLEAMGHYWLLQVNGWASWCRGEDWRANLGKGGSDRVWELLAITLVWEATGLVCASMEQKVRYRKNRAGLNRLPPAGRSDQLWLWHRAFEIGYQRTLWQSLMRPRNESASDTGPVALQAVFCIDVRSEVMRRHLERVLPQARTLGFAGFFGLPMEHQAHGPFRPVRRLPGLLSANYRLMDTCGSPGQDRQVNRMLDQREIGRGSVRKAKYGSLSTFTLVETTGLAWAWKLVRDSLKRPEGNHTPATPPEGRLVHATGGDPLSDAEKAGLLAGALRGMSLTRDFAPLVAFIGHGSRTDNNPNQAGLDCGACGGQSGAVNARLTARLFNDPSVRAALSGQGIRIPDYCWAVAGEHCTLTDTVSLLETDRVPDTHLSRVEALSRAFAKASVEARRERATALGLNGLGDGQLLEMMERRGRDWSEVRPEWGLANNGAIVFARRDFTRGADLGGRVFLHEYDAAQDSDGSILEALLTAPMVVANWINLQYFASVTAPQVHGAGNKLLHSVVGGNVGVIEGNSPQLRIGLPLQSVHDGTLWRHEPVRLTVVIDAPADRIEGILSRQRNVADLVENQWLFLCRYTEQGVAQYRDGQWDEAMAQR</sequence>
<evidence type="ECO:0000256" key="3">
    <source>
        <dbReference type="ARBA" id="ARBA00022723"/>
    </source>
</evidence>
<evidence type="ECO:0000256" key="5">
    <source>
        <dbReference type="ARBA" id="ARBA00023136"/>
    </source>
</evidence>
<dbReference type="EMBL" id="JBHSDI010000062">
    <property type="protein sequence ID" value="MFC4260935.1"/>
    <property type="molecule type" value="Genomic_DNA"/>
</dbReference>
<evidence type="ECO:0000313" key="7">
    <source>
        <dbReference type="EMBL" id="MFC4260935.1"/>
    </source>
</evidence>
<evidence type="ECO:0000256" key="4">
    <source>
        <dbReference type="ARBA" id="ARBA00022833"/>
    </source>
</evidence>
<keyword evidence="8" id="KW-1185">Reference proteome</keyword>
<keyword evidence="5 6" id="KW-0472">Membrane</keyword>
<feature type="binding site" evidence="6">
    <location>
        <position position="525"/>
    </location>
    <ligand>
        <name>Zn(2+)</name>
        <dbReference type="ChEBI" id="CHEBI:29105"/>
    </ligand>
</feature>
<evidence type="ECO:0000313" key="8">
    <source>
        <dbReference type="Proteomes" id="UP001595798"/>
    </source>
</evidence>
<dbReference type="RefSeq" id="WP_379889967.1">
    <property type="nucleotide sequence ID" value="NZ_JBHSDI010000062.1"/>
</dbReference>
<dbReference type="HAMAP" id="MF_01871">
    <property type="entry name" value="DabA"/>
    <property type="match status" value="1"/>
</dbReference>
<proteinExistence type="inferred from homology"/>
<comment type="caution">
    <text evidence="7">The sequence shown here is derived from an EMBL/GenBank/DDBJ whole genome shotgun (WGS) entry which is preliminary data.</text>
</comment>
<dbReference type="PANTHER" id="PTHR38344">
    <property type="entry name" value="UPF0753 PROTEIN AQ_863"/>
    <property type="match status" value="1"/>
</dbReference>
<evidence type="ECO:0000256" key="2">
    <source>
        <dbReference type="ARBA" id="ARBA00022475"/>
    </source>
</evidence>
<gene>
    <name evidence="6" type="primary">dabA</name>
    <name evidence="7" type="ORF">ACFOZ5_18095</name>
</gene>
<name>A0ABV8QMQ7_9GAMM</name>
<reference evidence="8" key="1">
    <citation type="journal article" date="2019" name="Int. J. Syst. Evol. Microbiol.">
        <title>The Global Catalogue of Microorganisms (GCM) 10K type strain sequencing project: providing services to taxonomists for standard genome sequencing and annotation.</title>
        <authorList>
            <consortium name="The Broad Institute Genomics Platform"/>
            <consortium name="The Broad Institute Genome Sequencing Center for Infectious Disease"/>
            <person name="Wu L."/>
            <person name="Ma J."/>
        </authorList>
    </citation>
    <scope>NUCLEOTIDE SEQUENCE [LARGE SCALE GENOMIC DNA]</scope>
    <source>
        <strain evidence="8">CECT 7297</strain>
    </source>
</reference>
<organism evidence="7 8">
    <name type="scientific">Marinobacter lacisalsi</name>
    <dbReference type="NCBI Taxonomy" id="475979"/>
    <lineage>
        <taxon>Bacteria</taxon>
        <taxon>Pseudomonadati</taxon>
        <taxon>Pseudomonadota</taxon>
        <taxon>Gammaproteobacteria</taxon>
        <taxon>Pseudomonadales</taxon>
        <taxon>Marinobacteraceae</taxon>
        <taxon>Marinobacter</taxon>
    </lineage>
</organism>
<dbReference type="Pfam" id="PF10070">
    <property type="entry name" value="DabA"/>
    <property type="match status" value="1"/>
</dbReference>
<comment type="subcellular location">
    <subcellularLocation>
        <location evidence="6">Cell membrane</location>
        <topology evidence="6">Peripheral membrane protein</topology>
    </subcellularLocation>
</comment>
<evidence type="ECO:0000256" key="6">
    <source>
        <dbReference type="HAMAP-Rule" id="MF_01871"/>
    </source>
</evidence>
<feature type="binding site" evidence="6">
    <location>
        <position position="510"/>
    </location>
    <ligand>
        <name>Zn(2+)</name>
        <dbReference type="ChEBI" id="CHEBI:29105"/>
    </ligand>
</feature>
<protein>
    <recommendedName>
        <fullName evidence="6">Probable inorganic carbon transporter subunit DabA</fullName>
    </recommendedName>
</protein>
<comment type="subunit">
    <text evidence="6">Forms a complex with DabB.</text>
</comment>
<evidence type="ECO:0000256" key="1">
    <source>
        <dbReference type="ARBA" id="ARBA00022448"/>
    </source>
</evidence>
<feature type="binding site" evidence="6">
    <location>
        <position position="342"/>
    </location>
    <ligand>
        <name>Zn(2+)</name>
        <dbReference type="ChEBI" id="CHEBI:29105"/>
    </ligand>
</feature>
<dbReference type="PANTHER" id="PTHR38344:SF1">
    <property type="entry name" value="INORGANIC CARBON TRANSPORTER SUBUNIT DABA-RELATED"/>
    <property type="match status" value="1"/>
</dbReference>
<accession>A0ABV8QMQ7</accession>
<keyword evidence="4 6" id="KW-0862">Zinc</keyword>
<dbReference type="Proteomes" id="UP001595798">
    <property type="component" value="Unassembled WGS sequence"/>
</dbReference>
<comment type="cofactor">
    <cofactor evidence="6">
        <name>Zn(2+)</name>
        <dbReference type="ChEBI" id="CHEBI:29105"/>
    </cofactor>
</comment>
<keyword evidence="2 6" id="KW-1003">Cell membrane</keyword>
<keyword evidence="1 6" id="KW-0813">Transport</keyword>